<accession>A0AAD6W576</accession>
<organism evidence="1 2">
    <name type="scientific">Populus alba x Populus x berolinensis</name>
    <dbReference type="NCBI Taxonomy" id="444605"/>
    <lineage>
        <taxon>Eukaryota</taxon>
        <taxon>Viridiplantae</taxon>
        <taxon>Streptophyta</taxon>
        <taxon>Embryophyta</taxon>
        <taxon>Tracheophyta</taxon>
        <taxon>Spermatophyta</taxon>
        <taxon>Magnoliopsida</taxon>
        <taxon>eudicotyledons</taxon>
        <taxon>Gunneridae</taxon>
        <taxon>Pentapetalae</taxon>
        <taxon>rosids</taxon>
        <taxon>fabids</taxon>
        <taxon>Malpighiales</taxon>
        <taxon>Salicaceae</taxon>
        <taxon>Saliceae</taxon>
        <taxon>Populus</taxon>
    </lineage>
</organism>
<proteinExistence type="predicted"/>
<gene>
    <name evidence="1" type="ORF">NC653_015104</name>
</gene>
<name>A0AAD6W576_9ROSI</name>
<sequence length="226" mass="26371">MFLEIKLDSVRKRRKQYRNRRASVPVTCPYSIFGWLHKCWKEYTTSESINRSRLFAEDRLFETLGPATRRVQTFCVYETKTFVATWLPEAGSIYSHEMLVLFGFFQMKNGMFFPCGIFSNGFSLETSRVSDVKKLKMEAERKQDVVSVSAMNGDGLQEFCNSVREKLKEYTESGTLIKAHPLRLARLMSVVPYKLSRVTNHDDRREQFASLCYEFDIARQACAIFR</sequence>
<dbReference type="EMBL" id="JAQIZT010000005">
    <property type="protein sequence ID" value="KAJ6999166.1"/>
    <property type="molecule type" value="Genomic_DNA"/>
</dbReference>
<evidence type="ECO:0000313" key="1">
    <source>
        <dbReference type="EMBL" id="KAJ6999166.1"/>
    </source>
</evidence>
<protein>
    <submittedName>
        <fullName evidence="1">Uncharacterized protein</fullName>
    </submittedName>
</protein>
<dbReference type="AlphaFoldDB" id="A0AAD6W576"/>
<reference evidence="1" key="1">
    <citation type="journal article" date="2023" name="Mol. Ecol. Resour.">
        <title>Chromosome-level genome assembly of a triploid poplar Populus alba 'Berolinensis'.</title>
        <authorList>
            <person name="Chen S."/>
            <person name="Yu Y."/>
            <person name="Wang X."/>
            <person name="Wang S."/>
            <person name="Zhang T."/>
            <person name="Zhou Y."/>
            <person name="He R."/>
            <person name="Meng N."/>
            <person name="Wang Y."/>
            <person name="Liu W."/>
            <person name="Liu Z."/>
            <person name="Liu J."/>
            <person name="Guo Q."/>
            <person name="Huang H."/>
            <person name="Sederoff R.R."/>
            <person name="Wang G."/>
            <person name="Qu G."/>
            <person name="Chen S."/>
        </authorList>
    </citation>
    <scope>NUCLEOTIDE SEQUENCE</scope>
    <source>
        <strain evidence="1">SC-2020</strain>
    </source>
</reference>
<evidence type="ECO:0000313" key="2">
    <source>
        <dbReference type="Proteomes" id="UP001164929"/>
    </source>
</evidence>
<keyword evidence="2" id="KW-1185">Reference proteome</keyword>
<dbReference type="Proteomes" id="UP001164929">
    <property type="component" value="Chromosome 5"/>
</dbReference>
<comment type="caution">
    <text evidence="1">The sequence shown here is derived from an EMBL/GenBank/DDBJ whole genome shotgun (WGS) entry which is preliminary data.</text>
</comment>